<evidence type="ECO:0000313" key="2">
    <source>
        <dbReference type="EMBL" id="ODB95835.1"/>
    </source>
</evidence>
<dbReference type="EMBL" id="LVJZ01000003">
    <property type="protein sequence ID" value="ODB95835.1"/>
    <property type="molecule type" value="Genomic_DNA"/>
</dbReference>
<gene>
    <name evidence="2" type="ORF">A3196_03135</name>
</gene>
<evidence type="ECO:0000259" key="1">
    <source>
        <dbReference type="Pfam" id="PF22016"/>
    </source>
</evidence>
<feature type="domain" description="DUF6933" evidence="1">
    <location>
        <begin position="3"/>
        <end position="160"/>
    </location>
</feature>
<sequence>MLQIRCTAKVQKELRIKKSELAEVKQSNTLLGDWYVNLFTVDRRKTLIFVNEKTLLSFILFGVKKGSIKKLPEVFLESLGQLLTIEGFDIGQINKVFSGYETYEFTKTVSKRVIGNMNDLVYLYKSSILYHGGFEYIDIGELILETNRTPQKNLGWSDSIDLVKELLQGNHRNLS</sequence>
<name>A0A1E2UMP6_9GAMM</name>
<organism evidence="2 3">
    <name type="scientific">Candidatus Thiodiazotropha endoloripes</name>
    <dbReference type="NCBI Taxonomy" id="1818881"/>
    <lineage>
        <taxon>Bacteria</taxon>
        <taxon>Pseudomonadati</taxon>
        <taxon>Pseudomonadota</taxon>
        <taxon>Gammaproteobacteria</taxon>
        <taxon>Chromatiales</taxon>
        <taxon>Sedimenticolaceae</taxon>
        <taxon>Candidatus Thiodiazotropha</taxon>
    </lineage>
</organism>
<evidence type="ECO:0000313" key="3">
    <source>
        <dbReference type="Proteomes" id="UP000094849"/>
    </source>
</evidence>
<dbReference type="OrthoDB" id="8902516at2"/>
<accession>A0A1E2UMP6</accession>
<protein>
    <recommendedName>
        <fullName evidence="1">DUF6933 domain-containing protein</fullName>
    </recommendedName>
</protein>
<dbReference type="Pfam" id="PF22016">
    <property type="entry name" value="DUF6933"/>
    <property type="match status" value="1"/>
</dbReference>
<reference evidence="2 3" key="1">
    <citation type="submission" date="2016-03" db="EMBL/GenBank/DDBJ databases">
        <title>Chemosynthetic sulphur-oxidizing symbionts of marine invertebrate animals are capable of nitrogen fixation.</title>
        <authorList>
            <person name="Petersen J.M."/>
            <person name="Kemper A."/>
            <person name="Gruber-Vodicka H."/>
            <person name="Cardini U."/>
            <person name="Geest Mvander."/>
            <person name="Kleiner M."/>
            <person name="Bulgheresi S."/>
            <person name="Fussmann M."/>
            <person name="Herbold C."/>
            <person name="Seah B.K.B."/>
            <person name="Antony C.Paul."/>
            <person name="Liu D."/>
            <person name="Belitz A."/>
            <person name="Weber M."/>
        </authorList>
    </citation>
    <scope>NUCLEOTIDE SEQUENCE [LARGE SCALE GENOMIC DNA]</scope>
    <source>
        <strain evidence="2">G_D</strain>
    </source>
</reference>
<comment type="caution">
    <text evidence="2">The sequence shown here is derived from an EMBL/GenBank/DDBJ whole genome shotgun (WGS) entry which is preliminary data.</text>
</comment>
<keyword evidence="3" id="KW-1185">Reference proteome</keyword>
<dbReference type="Proteomes" id="UP000094849">
    <property type="component" value="Unassembled WGS sequence"/>
</dbReference>
<dbReference type="RefSeq" id="WP_069003440.1">
    <property type="nucleotide sequence ID" value="NZ_LVJW01000006.1"/>
</dbReference>
<proteinExistence type="predicted"/>
<dbReference type="AlphaFoldDB" id="A0A1E2UMP6"/>
<dbReference type="InterPro" id="IPR053864">
    <property type="entry name" value="DUF6933"/>
</dbReference>